<feature type="domain" description="DUF7905" evidence="2">
    <location>
        <begin position="271"/>
        <end position="565"/>
    </location>
</feature>
<keyword evidence="1" id="KW-0175">Coiled coil</keyword>
<evidence type="ECO:0000313" key="4">
    <source>
        <dbReference type="EMBL" id="GES79142.1"/>
    </source>
</evidence>
<dbReference type="Proteomes" id="UP000615446">
    <property type="component" value="Unassembled WGS sequence"/>
</dbReference>
<proteinExistence type="predicted"/>
<accession>A0A2Z6RLF3</accession>
<keyword evidence="5" id="KW-1185">Reference proteome</keyword>
<evidence type="ECO:0000256" key="1">
    <source>
        <dbReference type="SAM" id="Coils"/>
    </source>
</evidence>
<sequence>MSDNGEISYNIITFWVFSEDDIRAIEEECRELEDAHGVKIEYVRDKKLFDIKGTDYEELDRTRDRLFEVLKTKSDKQSYGVPRYKKRELKFKESAPGLPPPLEEPIPLMLEKEEEKIPEGSVGLFSFDRRIKIPDDLESIFGQNQRIPFIQTDYWKDICKSCNVDGEIIYDERRIEFTKGKKENVEKAKRKLNQLERNFLRKKFDPKRVQLVHYSNVHTNFKIIFCPPDNHPYFKDAKMSYFDDVCILAYHINPEPNSKNLDNNERMALDRRMKGYNLTKMSDALKKGLEYVRIHQGEIRLFGSLGKVMFTKVEEVKGRYWNFMDLEDVISRYNIKTRFDEDVSHDNITYRRFDSYFSPDKKKDYTEYYEIKADARNSPNDVFTEVYMRVNRSSASLMRVGSKWESLVNIDWTMLNMKSDIAINLATRRIFRHDVEPFVSFKKRLSINPEFASTIAYENVDKRIKSKKGALYDTYVRYLEVKSIDFKQVTTKKVNENFTCQLTRVERLKIDERPPNKGLGESSGDTRDVFYTIEVLDDRHNKAFEQNISLESGDVARWTVDDIIGEGPNYNTLCDFVRSLLSAIS</sequence>
<dbReference type="Proteomes" id="UP000247702">
    <property type="component" value="Unassembled WGS sequence"/>
</dbReference>
<organism evidence="3 5">
    <name type="scientific">Rhizophagus clarus</name>
    <dbReference type="NCBI Taxonomy" id="94130"/>
    <lineage>
        <taxon>Eukaryota</taxon>
        <taxon>Fungi</taxon>
        <taxon>Fungi incertae sedis</taxon>
        <taxon>Mucoromycota</taxon>
        <taxon>Glomeromycotina</taxon>
        <taxon>Glomeromycetes</taxon>
        <taxon>Glomerales</taxon>
        <taxon>Glomeraceae</taxon>
        <taxon>Rhizophagus</taxon>
    </lineage>
</organism>
<dbReference type="EMBL" id="BLAL01000043">
    <property type="protein sequence ID" value="GES79142.1"/>
    <property type="molecule type" value="Genomic_DNA"/>
</dbReference>
<feature type="coiled-coil region" evidence="1">
    <location>
        <begin position="175"/>
        <end position="205"/>
    </location>
</feature>
<evidence type="ECO:0000313" key="5">
    <source>
        <dbReference type="Proteomes" id="UP000247702"/>
    </source>
</evidence>
<dbReference type="OrthoDB" id="10265971at2759"/>
<evidence type="ECO:0000259" key="2">
    <source>
        <dbReference type="Pfam" id="PF25482"/>
    </source>
</evidence>
<reference evidence="3 5" key="1">
    <citation type="submission" date="2017-11" db="EMBL/GenBank/DDBJ databases">
        <title>The genome of Rhizophagus clarus HR1 reveals common genetic basis of auxotrophy among arbuscular mycorrhizal fungi.</title>
        <authorList>
            <person name="Kobayashi Y."/>
        </authorList>
    </citation>
    <scope>NUCLEOTIDE SEQUENCE [LARGE SCALE GENOMIC DNA]</scope>
    <source>
        <strain evidence="3 5">HR1</strain>
    </source>
</reference>
<protein>
    <recommendedName>
        <fullName evidence="2">DUF7905 domain-containing protein</fullName>
    </recommendedName>
</protein>
<reference evidence="4" key="2">
    <citation type="submission" date="2019-10" db="EMBL/GenBank/DDBJ databases">
        <title>Conservation and host-specific expression of non-tandemly repeated heterogenous ribosome RNA gene in arbuscular mycorrhizal fungi.</title>
        <authorList>
            <person name="Maeda T."/>
            <person name="Kobayashi Y."/>
            <person name="Nakagawa T."/>
            <person name="Ezawa T."/>
            <person name="Yamaguchi K."/>
            <person name="Bino T."/>
            <person name="Nishimoto Y."/>
            <person name="Shigenobu S."/>
            <person name="Kawaguchi M."/>
        </authorList>
    </citation>
    <scope>NUCLEOTIDE SEQUENCE</scope>
    <source>
        <strain evidence="4">HR1</strain>
    </source>
</reference>
<dbReference type="STRING" id="94130.A0A2Z6RLF3"/>
<dbReference type="InterPro" id="IPR057227">
    <property type="entry name" value="DUF7905"/>
</dbReference>
<dbReference type="EMBL" id="BEXD01003896">
    <property type="protein sequence ID" value="GBC03636.1"/>
    <property type="molecule type" value="Genomic_DNA"/>
</dbReference>
<gene>
    <name evidence="4" type="ORF">RCL2_000645600</name>
    <name evidence="3" type="ORF">RclHR1_05220013</name>
</gene>
<evidence type="ECO:0000313" key="3">
    <source>
        <dbReference type="EMBL" id="GBC03636.1"/>
    </source>
</evidence>
<name>A0A2Z6RLF3_9GLOM</name>
<dbReference type="AlphaFoldDB" id="A0A2Z6RLF3"/>
<dbReference type="Pfam" id="PF25482">
    <property type="entry name" value="DUF7905"/>
    <property type="match status" value="1"/>
</dbReference>
<comment type="caution">
    <text evidence="3">The sequence shown here is derived from an EMBL/GenBank/DDBJ whole genome shotgun (WGS) entry which is preliminary data.</text>
</comment>